<dbReference type="InterPro" id="IPR030895">
    <property type="entry name" value="T5SS_PEPC_rpt"/>
</dbReference>
<dbReference type="Gene3D" id="2.40.128.130">
    <property type="entry name" value="Autotransporter beta-domain"/>
    <property type="match status" value="1"/>
</dbReference>
<feature type="domain" description="Autotransporter" evidence="2">
    <location>
        <begin position="815"/>
        <end position="1095"/>
    </location>
</feature>
<gene>
    <name evidence="3" type="ORF">DXH78_12935</name>
</gene>
<dbReference type="InterPro" id="IPR005546">
    <property type="entry name" value="Autotransporte_beta"/>
</dbReference>
<accession>A0A371BCT1</accession>
<evidence type="ECO:0000313" key="4">
    <source>
        <dbReference type="Proteomes" id="UP000263993"/>
    </source>
</evidence>
<proteinExistence type="predicted"/>
<dbReference type="Proteomes" id="UP000263993">
    <property type="component" value="Unassembled WGS sequence"/>
</dbReference>
<protein>
    <submittedName>
        <fullName evidence="3">Autotransporter domain-containing protein</fullName>
    </submittedName>
</protein>
<evidence type="ECO:0000313" key="3">
    <source>
        <dbReference type="EMBL" id="RDV05396.1"/>
    </source>
</evidence>
<evidence type="ECO:0000256" key="1">
    <source>
        <dbReference type="SAM" id="SignalP"/>
    </source>
</evidence>
<dbReference type="NCBIfam" id="TIGR04393">
    <property type="entry name" value="rpt_T5SS_PEPC"/>
    <property type="match status" value="5"/>
</dbReference>
<dbReference type="SUPFAM" id="SSF103515">
    <property type="entry name" value="Autotransporter"/>
    <property type="match status" value="1"/>
</dbReference>
<dbReference type="AlphaFoldDB" id="A0A371BCT1"/>
<name>A0A371BCT1_9BRAD</name>
<feature type="chain" id="PRO_5016819774" evidence="1">
    <location>
        <begin position="29"/>
        <end position="1095"/>
    </location>
</feature>
<reference evidence="4" key="1">
    <citation type="submission" date="2018-08" db="EMBL/GenBank/DDBJ databases">
        <authorList>
            <person name="Kim S.-J."/>
            <person name="Jung G.-Y."/>
        </authorList>
    </citation>
    <scope>NUCLEOTIDE SEQUENCE [LARGE SCALE GENOMIC DNA]</scope>
    <source>
        <strain evidence="4">GY_H</strain>
    </source>
</reference>
<keyword evidence="4" id="KW-1185">Reference proteome</keyword>
<evidence type="ECO:0000259" key="2">
    <source>
        <dbReference type="PROSITE" id="PS51208"/>
    </source>
</evidence>
<dbReference type="SMART" id="SM00869">
    <property type="entry name" value="Autotransporter"/>
    <property type="match status" value="1"/>
</dbReference>
<feature type="signal peptide" evidence="1">
    <location>
        <begin position="1"/>
        <end position="28"/>
    </location>
</feature>
<dbReference type="Pfam" id="PF03797">
    <property type="entry name" value="Autotransporter"/>
    <property type="match status" value="1"/>
</dbReference>
<keyword evidence="1" id="KW-0732">Signal</keyword>
<sequence length="1095" mass="107634">MCGHAAHRLRHAWLAGAALTVAVWPAAAQTAQTWNGSASTDWFTAGNWDSTTAPVAGDSATLDTVTPNSTVLSGAAGGYSAVDLNGLNVGFTATGRLTVNNGASVTITNNIAVVGGGMSGPATSANGTVILDGAGTTFTVTGAPTSGGMVVVGATGTGAFTVQNGAAATSVDSYVGHLQGASGTVTVNNGTWTNSHDSFIGNFGTGVFNLSNGGTVNVGHDTVIGANTEGSGTINISGAGSVWTTTRYTVLGGSVGTPGIGGAATLNVSNGGTYTANDQMFVGLVGSGTVNVTSGGQVNTTSGVAYFGYSAGATATVIIDGTGSAWNDTGSGLVIGGNDGTTAGGNATITVRNGGALNSGDVILGNDSTNRSRGTVTVTGLGSTWNANNVFVGWNSIGTVNILDRATFAVNTDLSIGTCNCSSGTMTVSGGSTVTIGNNWTVGEAAGGTAVMTITGAGTSVTATGDLQVGSLGIGTLNVQDGGSATAANIYVGFGNGSSGTLNVSGGASLTATGDLTVGDNGTGILNVRSGAAVTAVNGIIGNNASSSGVVSVSGAGSTATFTGGLIVGLGGVGTGALAIADGGIVNVTGNTLNGDSVTVGAGSVLNTGNYAGTAGVTTSIGLRSSSSGRINASGGGTTLGGTLVITGHNSIRTTYTLVQSGGLGGSTFNAVTYAMALRNPVLTYTAGDVLLTVDAYQLAPALPSNATDNQRAVAQAMDGVVAAGTTLPSGLDYVFNLSGDALLGALTQLSGEIGAAPLQASLAASNQFMNLLVVQGGGSAGGGGASGYAAEVKLDPRAADAYAAVTPRDRRMPDFNSRWSAWGAGYGGSSTVKGDARTGSSDTTSRVYGLAAGAEYRFAADTVAGFAMGGAGSSFGVSGGSGRADIFQAGVYMRHQAGAAYVSGALGYGWQQVTTDRTVTVSGTDRLEASFNAQTFAARVESGYRFVTSWMGVTPYAGLQSTTFFMPSYAESAVSGSNQFALSYGARSFTATRGELGARFDKAAMLGDKPIVLKSKLAWAHDWNNSPAATATFQQLPGATFTVEGAAPAANSALISFGADIALGRGWSAGAAFDGEFSRTTASYAGKGSLRYAW</sequence>
<dbReference type="PROSITE" id="PS51208">
    <property type="entry name" value="AUTOTRANSPORTER"/>
    <property type="match status" value="1"/>
</dbReference>
<organism evidence="3 4">
    <name type="scientific">Undibacter mobilis</name>
    <dbReference type="NCBI Taxonomy" id="2292256"/>
    <lineage>
        <taxon>Bacteria</taxon>
        <taxon>Pseudomonadati</taxon>
        <taxon>Pseudomonadota</taxon>
        <taxon>Alphaproteobacteria</taxon>
        <taxon>Hyphomicrobiales</taxon>
        <taxon>Nitrobacteraceae</taxon>
        <taxon>Undibacter</taxon>
    </lineage>
</organism>
<dbReference type="EMBL" id="QRGO01000001">
    <property type="protein sequence ID" value="RDV05396.1"/>
    <property type="molecule type" value="Genomic_DNA"/>
</dbReference>
<dbReference type="InterPro" id="IPR036709">
    <property type="entry name" value="Autotransporte_beta_dom_sf"/>
</dbReference>
<comment type="caution">
    <text evidence="3">The sequence shown here is derived from an EMBL/GenBank/DDBJ whole genome shotgun (WGS) entry which is preliminary data.</text>
</comment>